<organism evidence="1 2">
    <name type="scientific">Racocetra persica</name>
    <dbReference type="NCBI Taxonomy" id="160502"/>
    <lineage>
        <taxon>Eukaryota</taxon>
        <taxon>Fungi</taxon>
        <taxon>Fungi incertae sedis</taxon>
        <taxon>Mucoromycota</taxon>
        <taxon>Glomeromycotina</taxon>
        <taxon>Glomeromycetes</taxon>
        <taxon>Diversisporales</taxon>
        <taxon>Gigasporaceae</taxon>
        <taxon>Racocetra</taxon>
    </lineage>
</organism>
<name>A0ACA9R4I2_9GLOM</name>
<protein>
    <submittedName>
        <fullName evidence="1">33364_t:CDS:1</fullName>
    </submittedName>
</protein>
<proteinExistence type="predicted"/>
<reference evidence="1" key="1">
    <citation type="submission" date="2021-06" db="EMBL/GenBank/DDBJ databases">
        <authorList>
            <person name="Kallberg Y."/>
            <person name="Tangrot J."/>
            <person name="Rosling A."/>
        </authorList>
    </citation>
    <scope>NUCLEOTIDE SEQUENCE</scope>
    <source>
        <strain evidence="1">MA461A</strain>
    </source>
</reference>
<dbReference type="EMBL" id="CAJVQC010042858">
    <property type="protein sequence ID" value="CAG8776250.1"/>
    <property type="molecule type" value="Genomic_DNA"/>
</dbReference>
<dbReference type="Proteomes" id="UP000789920">
    <property type="component" value="Unassembled WGS sequence"/>
</dbReference>
<feature type="non-terminal residue" evidence="1">
    <location>
        <position position="1"/>
    </location>
</feature>
<gene>
    <name evidence="1" type="ORF">RPERSI_LOCUS16988</name>
</gene>
<comment type="caution">
    <text evidence="1">The sequence shown here is derived from an EMBL/GenBank/DDBJ whole genome shotgun (WGS) entry which is preliminary data.</text>
</comment>
<keyword evidence="2" id="KW-1185">Reference proteome</keyword>
<sequence>TNHGHFLESRTIHSLTSASSSSNEMAGGNLLDSRVETRDVK</sequence>
<evidence type="ECO:0000313" key="2">
    <source>
        <dbReference type="Proteomes" id="UP000789920"/>
    </source>
</evidence>
<accession>A0ACA9R4I2</accession>
<evidence type="ECO:0000313" key="1">
    <source>
        <dbReference type="EMBL" id="CAG8776250.1"/>
    </source>
</evidence>